<dbReference type="SUPFAM" id="SSF50156">
    <property type="entry name" value="PDZ domain-like"/>
    <property type="match status" value="1"/>
</dbReference>
<evidence type="ECO:0000256" key="2">
    <source>
        <dbReference type="ARBA" id="ARBA00022670"/>
    </source>
</evidence>
<dbReference type="Pfam" id="PF00089">
    <property type="entry name" value="Trypsin"/>
    <property type="match status" value="1"/>
</dbReference>
<proteinExistence type="inferred from homology"/>
<dbReference type="InterPro" id="IPR001478">
    <property type="entry name" value="PDZ"/>
</dbReference>
<dbReference type="EMBL" id="DSBX01000293">
    <property type="protein sequence ID" value="HDR00150.1"/>
    <property type="molecule type" value="Genomic_DNA"/>
</dbReference>
<gene>
    <name evidence="5" type="ORF">ENN51_07710</name>
</gene>
<dbReference type="GO" id="GO:0006508">
    <property type="term" value="P:proteolysis"/>
    <property type="evidence" value="ECO:0007669"/>
    <property type="project" value="UniProtKB-KW"/>
</dbReference>
<dbReference type="SUPFAM" id="SSF50494">
    <property type="entry name" value="Trypsin-like serine proteases"/>
    <property type="match status" value="1"/>
</dbReference>
<protein>
    <submittedName>
        <fullName evidence="5">Trypsin-like serine protease</fullName>
    </submittedName>
</protein>
<dbReference type="SMART" id="SM00228">
    <property type="entry name" value="PDZ"/>
    <property type="match status" value="1"/>
</dbReference>
<comment type="similarity">
    <text evidence="1">Belongs to the peptidase S1C family.</text>
</comment>
<dbReference type="InterPro" id="IPR001254">
    <property type="entry name" value="Trypsin_dom"/>
</dbReference>
<evidence type="ECO:0000313" key="5">
    <source>
        <dbReference type="EMBL" id="HDR00150.1"/>
    </source>
</evidence>
<evidence type="ECO:0000256" key="3">
    <source>
        <dbReference type="ARBA" id="ARBA00022801"/>
    </source>
</evidence>
<dbReference type="InterPro" id="IPR001940">
    <property type="entry name" value="Peptidase_S1C"/>
</dbReference>
<name>A0A7V0T6L7_UNCW3</name>
<comment type="caution">
    <text evidence="5">The sequence shown here is derived from an EMBL/GenBank/DDBJ whole genome shotgun (WGS) entry which is preliminary data.</text>
</comment>
<keyword evidence="2 5" id="KW-0645">Protease</keyword>
<evidence type="ECO:0000256" key="1">
    <source>
        <dbReference type="ARBA" id="ARBA00010541"/>
    </source>
</evidence>
<dbReference type="InterPro" id="IPR043504">
    <property type="entry name" value="Peptidase_S1_PA_chymotrypsin"/>
</dbReference>
<keyword evidence="3" id="KW-0378">Hydrolase</keyword>
<dbReference type="InterPro" id="IPR051201">
    <property type="entry name" value="Chloro_Bact_Ser_Proteases"/>
</dbReference>
<dbReference type="Proteomes" id="UP000885672">
    <property type="component" value="Unassembled WGS sequence"/>
</dbReference>
<dbReference type="PANTHER" id="PTHR43343">
    <property type="entry name" value="PEPTIDASE S12"/>
    <property type="match status" value="1"/>
</dbReference>
<dbReference type="PANTHER" id="PTHR43343:SF3">
    <property type="entry name" value="PROTEASE DO-LIKE 8, CHLOROPLASTIC"/>
    <property type="match status" value="1"/>
</dbReference>
<dbReference type="AlphaFoldDB" id="A0A7V0T6L7"/>
<dbReference type="Gene3D" id="2.30.42.10">
    <property type="match status" value="1"/>
</dbReference>
<dbReference type="GO" id="GO:0004252">
    <property type="term" value="F:serine-type endopeptidase activity"/>
    <property type="evidence" value="ECO:0007669"/>
    <property type="project" value="InterPro"/>
</dbReference>
<feature type="non-terminal residue" evidence="5">
    <location>
        <position position="1"/>
    </location>
</feature>
<dbReference type="Gene3D" id="2.40.10.10">
    <property type="entry name" value="Trypsin-like serine proteases"/>
    <property type="match status" value="1"/>
</dbReference>
<dbReference type="PRINTS" id="PR00834">
    <property type="entry name" value="PROTEASES2C"/>
</dbReference>
<sequence>AQPTVTVGVVSALNRDVRTGRGQVMTDMIQTDAAINPGNSGGPLTNGDGEVIGVNTFIFSHSGGSEGIGFARPIDVVREFIADVKDAGGVRLTTYRTALGAEVADINAVLRGRFNLAHSRGVVVLKVTEGSVGASIGLRPGDVILMAQGKAVRNAVGFAREFERLGPVINIVVDRGGEPTRLYYQRQ</sequence>
<accession>A0A7V0T6L7</accession>
<evidence type="ECO:0000259" key="4">
    <source>
        <dbReference type="SMART" id="SM00228"/>
    </source>
</evidence>
<reference evidence="5" key="1">
    <citation type="journal article" date="2020" name="mSystems">
        <title>Genome- and Community-Level Interaction Insights into Carbon Utilization and Element Cycling Functions of Hydrothermarchaeota in Hydrothermal Sediment.</title>
        <authorList>
            <person name="Zhou Z."/>
            <person name="Liu Y."/>
            <person name="Xu W."/>
            <person name="Pan J."/>
            <person name="Luo Z.H."/>
            <person name="Li M."/>
        </authorList>
    </citation>
    <scope>NUCLEOTIDE SEQUENCE [LARGE SCALE GENOMIC DNA]</scope>
    <source>
        <strain evidence="5">SpSt-1182</strain>
    </source>
</reference>
<organism evidence="5">
    <name type="scientific">candidate division WOR-3 bacterium</name>
    <dbReference type="NCBI Taxonomy" id="2052148"/>
    <lineage>
        <taxon>Bacteria</taxon>
        <taxon>Bacteria division WOR-3</taxon>
    </lineage>
</organism>
<dbReference type="InterPro" id="IPR036034">
    <property type="entry name" value="PDZ_sf"/>
</dbReference>
<dbReference type="InterPro" id="IPR009003">
    <property type="entry name" value="Peptidase_S1_PA"/>
</dbReference>
<feature type="domain" description="PDZ" evidence="4">
    <location>
        <begin position="97"/>
        <end position="177"/>
    </location>
</feature>